<dbReference type="Gene3D" id="1.10.3210.10">
    <property type="entry name" value="Hypothetical protein af1432"/>
    <property type="match status" value="1"/>
</dbReference>
<dbReference type="SUPFAM" id="SSF109604">
    <property type="entry name" value="HD-domain/PDEase-like"/>
    <property type="match status" value="1"/>
</dbReference>
<dbReference type="Pfam" id="PF01966">
    <property type="entry name" value="HD"/>
    <property type="match status" value="1"/>
</dbReference>
<comment type="caution">
    <text evidence="3">The sequence shown here is derived from an EMBL/GenBank/DDBJ whole genome shotgun (WGS) entry which is preliminary data.</text>
</comment>
<gene>
    <name evidence="3" type="ORF">GCM10010121_068980</name>
</gene>
<dbReference type="CDD" id="cd00077">
    <property type="entry name" value="HDc"/>
    <property type="match status" value="1"/>
</dbReference>
<reference evidence="3" key="1">
    <citation type="journal article" date="2014" name="Int. J. Syst. Evol. Microbiol.">
        <title>Complete genome sequence of Corynebacterium casei LMG S-19264T (=DSM 44701T), isolated from a smear-ripened cheese.</title>
        <authorList>
            <consortium name="US DOE Joint Genome Institute (JGI-PGF)"/>
            <person name="Walter F."/>
            <person name="Albersmeier A."/>
            <person name="Kalinowski J."/>
            <person name="Ruckert C."/>
        </authorList>
    </citation>
    <scope>NUCLEOTIDE SEQUENCE</scope>
    <source>
        <strain evidence="3">JCM 3086</strain>
    </source>
</reference>
<feature type="region of interest" description="Disordered" evidence="1">
    <location>
        <begin position="9"/>
        <end position="50"/>
    </location>
</feature>
<proteinExistence type="predicted"/>
<dbReference type="SMART" id="SM00471">
    <property type="entry name" value="HDc"/>
    <property type="match status" value="1"/>
</dbReference>
<dbReference type="InterPro" id="IPR006674">
    <property type="entry name" value="HD_domain"/>
</dbReference>
<dbReference type="Proteomes" id="UP000657574">
    <property type="component" value="Unassembled WGS sequence"/>
</dbReference>
<feature type="domain" description="HD/PDEase" evidence="2">
    <location>
        <begin position="81"/>
        <end position="157"/>
    </location>
</feature>
<dbReference type="EMBL" id="BMQA01000034">
    <property type="protein sequence ID" value="GGJ47978.1"/>
    <property type="molecule type" value="Genomic_DNA"/>
</dbReference>
<evidence type="ECO:0000313" key="4">
    <source>
        <dbReference type="Proteomes" id="UP000657574"/>
    </source>
</evidence>
<evidence type="ECO:0000313" key="3">
    <source>
        <dbReference type="EMBL" id="GGJ47978.1"/>
    </source>
</evidence>
<reference evidence="3" key="2">
    <citation type="submission" date="2020-09" db="EMBL/GenBank/DDBJ databases">
        <authorList>
            <person name="Sun Q."/>
            <person name="Ohkuma M."/>
        </authorList>
    </citation>
    <scope>NUCLEOTIDE SEQUENCE</scope>
    <source>
        <strain evidence="3">JCM 3086</strain>
    </source>
</reference>
<name>A0A917P295_9ACTN</name>
<evidence type="ECO:0000256" key="1">
    <source>
        <dbReference type="SAM" id="MobiDB-lite"/>
    </source>
</evidence>
<organism evidence="3 4">
    <name type="scientific">Streptomyces brasiliensis</name>
    <dbReference type="NCBI Taxonomy" id="1954"/>
    <lineage>
        <taxon>Bacteria</taxon>
        <taxon>Bacillati</taxon>
        <taxon>Actinomycetota</taxon>
        <taxon>Actinomycetes</taxon>
        <taxon>Kitasatosporales</taxon>
        <taxon>Streptomycetaceae</taxon>
        <taxon>Streptomyces</taxon>
    </lineage>
</organism>
<dbReference type="PANTHER" id="PTHR35569">
    <property type="entry name" value="CYANAMIDE HYDRATASE DDI2-RELATED"/>
    <property type="match status" value="1"/>
</dbReference>
<sequence>MGLLAHTVEITARTGPGGREAETVSGDAGPQENEEPMTEHRPVVSSGSAATARTARTALDDLVVPDTAASAAALEVASAYQSPALLNHAVRAYVWAAAHGTAHGIRFDAELLYVAAMFHDIGLVPEFDSHTVSFEEAAGHVARVFAAGAQWPAERRERLAEVIVRHMWPEVDVSVDPEGHLLSRSTALEIVGRNVDDFSPAFRAVVLERHPRLGLATEFLACFQAQAERKTDSSAAHAVRSRLEVRMAANPLDHAASSSPAAGD</sequence>
<dbReference type="AlphaFoldDB" id="A0A917P295"/>
<keyword evidence="4" id="KW-1185">Reference proteome</keyword>
<dbReference type="InterPro" id="IPR003607">
    <property type="entry name" value="HD/PDEase_dom"/>
</dbReference>
<evidence type="ECO:0000259" key="2">
    <source>
        <dbReference type="SMART" id="SM00471"/>
    </source>
</evidence>
<dbReference type="PANTHER" id="PTHR35569:SF1">
    <property type="entry name" value="CYANAMIDE HYDRATASE DDI2-RELATED"/>
    <property type="match status" value="1"/>
</dbReference>
<protein>
    <recommendedName>
        <fullName evidence="2">HD/PDEase domain-containing protein</fullName>
    </recommendedName>
</protein>
<accession>A0A917P295</accession>